<evidence type="ECO:0000313" key="4">
    <source>
        <dbReference type="EMBL" id="KCV69768.1"/>
    </source>
</evidence>
<keyword evidence="4" id="KW-0418">Kinase</keyword>
<protein>
    <submittedName>
        <fullName evidence="4">TKL protein kinase</fullName>
    </submittedName>
</protein>
<keyword evidence="5" id="KW-1185">Reference proteome</keyword>
<dbReference type="Gene3D" id="2.10.220.10">
    <property type="entry name" value="Hormone Receptor, Insulin-like Growth Factor Receptor 1, Chain A, domain 2"/>
    <property type="match status" value="3"/>
</dbReference>
<dbReference type="EMBL" id="KB932206">
    <property type="protein sequence ID" value="KCV69768.1"/>
    <property type="molecule type" value="Genomic_DNA"/>
</dbReference>
<dbReference type="SMART" id="SM00261">
    <property type="entry name" value="FU"/>
    <property type="match status" value="4"/>
</dbReference>
<dbReference type="GeneID" id="20528902"/>
<keyword evidence="4" id="KW-0808">Transferase</keyword>
<feature type="region of interest" description="Disordered" evidence="1">
    <location>
        <begin position="575"/>
        <end position="650"/>
    </location>
</feature>
<dbReference type="OMA" id="PANACAQ"/>
<dbReference type="CDD" id="cd00064">
    <property type="entry name" value="FU"/>
    <property type="match status" value="2"/>
</dbReference>
<evidence type="ECO:0000259" key="3">
    <source>
        <dbReference type="PROSITE" id="PS50011"/>
    </source>
</evidence>
<feature type="compositionally biased region" description="Low complexity" evidence="1">
    <location>
        <begin position="616"/>
        <end position="628"/>
    </location>
</feature>
<dbReference type="RefSeq" id="XP_009496333.1">
    <property type="nucleotide sequence ID" value="XM_009498058.1"/>
</dbReference>
<proteinExistence type="predicted"/>
<evidence type="ECO:0000256" key="1">
    <source>
        <dbReference type="SAM" id="MobiDB-lite"/>
    </source>
</evidence>
<dbReference type="Pfam" id="PF00069">
    <property type="entry name" value="Pkinase"/>
    <property type="match status" value="1"/>
</dbReference>
<dbReference type="AlphaFoldDB" id="A0A058Z759"/>
<keyword evidence="2" id="KW-0472">Membrane</keyword>
<reference evidence="4" key="1">
    <citation type="submission" date="2013-04" db="EMBL/GenBank/DDBJ databases">
        <title>The Genome Sequence of Fonticula alba ATCC 38817.</title>
        <authorList>
            <consortium name="The Broad Institute Genomics Platform"/>
            <person name="Russ C."/>
            <person name="Cuomo C."/>
            <person name="Burger G."/>
            <person name="Gray M.W."/>
            <person name="Holland P.W.H."/>
            <person name="King N."/>
            <person name="Lang F.B.F."/>
            <person name="Roger A.J."/>
            <person name="Ruiz-Trillo I."/>
            <person name="Brown M."/>
            <person name="Walker B."/>
            <person name="Young S."/>
            <person name="Zeng Q."/>
            <person name="Gargeya S."/>
            <person name="Fitzgerald M."/>
            <person name="Haas B."/>
            <person name="Abouelleil A."/>
            <person name="Allen A.W."/>
            <person name="Alvarado L."/>
            <person name="Arachchi H.M."/>
            <person name="Berlin A.M."/>
            <person name="Chapman S.B."/>
            <person name="Gainer-Dewar J."/>
            <person name="Goldberg J."/>
            <person name="Griggs A."/>
            <person name="Gujja S."/>
            <person name="Hansen M."/>
            <person name="Howarth C."/>
            <person name="Imamovic A."/>
            <person name="Ireland A."/>
            <person name="Larimer J."/>
            <person name="McCowan C."/>
            <person name="Murphy C."/>
            <person name="Pearson M."/>
            <person name="Poon T.W."/>
            <person name="Priest M."/>
            <person name="Roberts A."/>
            <person name="Saif S."/>
            <person name="Shea T."/>
            <person name="Sisk P."/>
            <person name="Sykes S."/>
            <person name="Wortman J."/>
            <person name="Nusbaum C."/>
            <person name="Birren B."/>
        </authorList>
    </citation>
    <scope>NUCLEOTIDE SEQUENCE [LARGE SCALE GENOMIC DNA]</scope>
    <source>
        <strain evidence="4">ATCC 38817</strain>
    </source>
</reference>
<name>A0A058Z759_FONAL</name>
<dbReference type="InterPro" id="IPR006212">
    <property type="entry name" value="Furin_repeat"/>
</dbReference>
<dbReference type="InterPro" id="IPR000719">
    <property type="entry name" value="Prot_kinase_dom"/>
</dbReference>
<feature type="transmembrane region" description="Helical" evidence="2">
    <location>
        <begin position="207"/>
        <end position="231"/>
    </location>
</feature>
<dbReference type="InterPro" id="IPR008271">
    <property type="entry name" value="Ser/Thr_kinase_AS"/>
</dbReference>
<dbReference type="PROSITE" id="PS00108">
    <property type="entry name" value="PROTEIN_KINASE_ST"/>
    <property type="match status" value="1"/>
</dbReference>
<accession>A0A058Z759</accession>
<evidence type="ECO:0000256" key="2">
    <source>
        <dbReference type="SAM" id="Phobius"/>
    </source>
</evidence>
<dbReference type="GO" id="GO:0004672">
    <property type="term" value="F:protein kinase activity"/>
    <property type="evidence" value="ECO:0007669"/>
    <property type="project" value="InterPro"/>
</dbReference>
<dbReference type="InterPro" id="IPR009030">
    <property type="entry name" value="Growth_fac_rcpt_cys_sf"/>
</dbReference>
<organism evidence="4">
    <name type="scientific">Fonticula alba</name>
    <name type="common">Slime mold</name>
    <dbReference type="NCBI Taxonomy" id="691883"/>
    <lineage>
        <taxon>Eukaryota</taxon>
        <taxon>Rotosphaerida</taxon>
        <taxon>Fonticulaceae</taxon>
        <taxon>Fonticula</taxon>
    </lineage>
</organism>
<dbReference type="STRING" id="691883.A0A058Z759"/>
<dbReference type="SUPFAM" id="SSF57184">
    <property type="entry name" value="Growth factor receptor domain"/>
    <property type="match status" value="2"/>
</dbReference>
<evidence type="ECO:0000313" key="5">
    <source>
        <dbReference type="Proteomes" id="UP000030693"/>
    </source>
</evidence>
<dbReference type="SMART" id="SM00220">
    <property type="entry name" value="S_TKc"/>
    <property type="match status" value="1"/>
</dbReference>
<dbReference type="GO" id="GO:0005524">
    <property type="term" value="F:ATP binding"/>
    <property type="evidence" value="ECO:0007669"/>
    <property type="project" value="InterPro"/>
</dbReference>
<keyword evidence="2" id="KW-1133">Transmembrane helix</keyword>
<dbReference type="eggNOG" id="KOG0194">
    <property type="taxonomic scope" value="Eukaryota"/>
</dbReference>
<dbReference type="Gene3D" id="1.10.510.10">
    <property type="entry name" value="Transferase(Phosphotransferase) domain 1"/>
    <property type="match status" value="1"/>
</dbReference>
<dbReference type="InterPro" id="IPR011009">
    <property type="entry name" value="Kinase-like_dom_sf"/>
</dbReference>
<dbReference type="PANTHER" id="PTHR45756">
    <property type="entry name" value="PALMITOYLTRANSFERASE"/>
    <property type="match status" value="1"/>
</dbReference>
<dbReference type="eggNOG" id="KOG3525">
    <property type="taxonomic scope" value="Eukaryota"/>
</dbReference>
<dbReference type="Proteomes" id="UP000030693">
    <property type="component" value="Unassembled WGS sequence"/>
</dbReference>
<feature type="domain" description="Protein kinase" evidence="3">
    <location>
        <begin position="274"/>
        <end position="572"/>
    </location>
</feature>
<sequence>MSCVASCPIGYTRSSTECVKCAARCASCPGPANACAQCERGWLMSSTHADAALCQPCAPECATCHEHASRCTSCADGAHWLLPDTGECASGCPSLRQAPSPREQVCLACSRHCEACAPGGGMPACTILPGGALSCPTVPSCLRCEAPYLLLEDGTSCVSACPAGFFDDHEAAVPVCGPCHSSCATCMGPGKTDCLTNSPEASRRMHLAVGLGVGLSLLLLLVLLLLALCLLRRFRQGAPKDSDVPDENATVLNTIVELSLPGAALVTLATEFLALGEGELGSGTQASVFAARAIGTGASVFAARAIGTGVMTRLGCPETVAIKQLQASSATPLHVSLLQNEIALMLLRDQANIVRIYGYSDQPPAIVMERFDTDLAGLLHSEVELSLRVRLDLATQWAAGLEAMHASGIVHCDLKSVNVLVALKPDGAWHAALGDLGVSRNLHTDRASALVSAGPELNALTVLYAAPELMEAFRARRSLDAALYFPADIYAAAILLWECVARAKPWPGAPVDRVIACVLHGDRPDLELATGPVAQASPALAQNLADALPLLWAAEPAPEPDDMVFRLLHLGVPDRGPSTPDGHTRAGCADQPANQAASSVSETSPVLVDCSPARPPAQASRSPSSSPSLESAFTGPTRGRSPSAFPFDGTSSPRGRNWRVHLVSHLGAATIRVLFSRISSRGGGSALRQTVILGFLLDCFLSSALPPPISNLAGLAIHALFMLFRRFSR</sequence>
<dbReference type="InterPro" id="IPR053215">
    <property type="entry name" value="TKL_Ser/Thr_kinase"/>
</dbReference>
<feature type="compositionally biased region" description="Polar residues" evidence="1">
    <location>
        <begin position="592"/>
        <end position="604"/>
    </location>
</feature>
<gene>
    <name evidence="4" type="ORF">H696_04177</name>
</gene>
<keyword evidence="2" id="KW-0812">Transmembrane</keyword>
<dbReference type="OrthoDB" id="626167at2759"/>
<dbReference type="PROSITE" id="PS50011">
    <property type="entry name" value="PROTEIN_KINASE_DOM"/>
    <property type="match status" value="1"/>
</dbReference>
<dbReference type="PANTHER" id="PTHR45756:SF1">
    <property type="entry name" value="PROTEIN KINASE DOMAIN CONTAINING PROTEIN"/>
    <property type="match status" value="1"/>
</dbReference>
<dbReference type="SUPFAM" id="SSF56112">
    <property type="entry name" value="Protein kinase-like (PK-like)"/>
    <property type="match status" value="1"/>
</dbReference>